<name>A0AAD6SLG4_9AGAR</name>
<feature type="region of interest" description="Disordered" evidence="1">
    <location>
        <begin position="39"/>
        <end position="141"/>
    </location>
</feature>
<feature type="compositionally biased region" description="Basic and acidic residues" evidence="1">
    <location>
        <begin position="12"/>
        <end position="26"/>
    </location>
</feature>
<feature type="compositionally biased region" description="Pro residues" evidence="1">
    <location>
        <begin position="85"/>
        <end position="98"/>
    </location>
</feature>
<reference evidence="2" key="1">
    <citation type="submission" date="2023-03" db="EMBL/GenBank/DDBJ databases">
        <title>Massive genome expansion in bonnet fungi (Mycena s.s.) driven by repeated elements and novel gene families across ecological guilds.</title>
        <authorList>
            <consortium name="Lawrence Berkeley National Laboratory"/>
            <person name="Harder C.B."/>
            <person name="Miyauchi S."/>
            <person name="Viragh M."/>
            <person name="Kuo A."/>
            <person name="Thoen E."/>
            <person name="Andreopoulos B."/>
            <person name="Lu D."/>
            <person name="Skrede I."/>
            <person name="Drula E."/>
            <person name="Henrissat B."/>
            <person name="Morin E."/>
            <person name="Kohler A."/>
            <person name="Barry K."/>
            <person name="LaButti K."/>
            <person name="Morin E."/>
            <person name="Salamov A."/>
            <person name="Lipzen A."/>
            <person name="Mereny Z."/>
            <person name="Hegedus B."/>
            <person name="Baldrian P."/>
            <person name="Stursova M."/>
            <person name="Weitz H."/>
            <person name="Taylor A."/>
            <person name="Grigoriev I.V."/>
            <person name="Nagy L.G."/>
            <person name="Martin F."/>
            <person name="Kauserud H."/>
        </authorList>
    </citation>
    <scope>NUCLEOTIDE SEQUENCE</scope>
    <source>
        <strain evidence="2">CBHHK200</strain>
    </source>
</reference>
<evidence type="ECO:0000313" key="2">
    <source>
        <dbReference type="EMBL" id="KAJ7030121.1"/>
    </source>
</evidence>
<dbReference type="AlphaFoldDB" id="A0AAD6SLG4"/>
<feature type="compositionally biased region" description="Low complexity" evidence="1">
    <location>
        <begin position="46"/>
        <end position="65"/>
    </location>
</feature>
<evidence type="ECO:0000313" key="3">
    <source>
        <dbReference type="Proteomes" id="UP001218188"/>
    </source>
</evidence>
<protein>
    <submittedName>
        <fullName evidence="2">Uncharacterized protein</fullName>
    </submittedName>
</protein>
<feature type="compositionally biased region" description="Low complexity" evidence="1">
    <location>
        <begin position="121"/>
        <end position="141"/>
    </location>
</feature>
<dbReference type="EMBL" id="JARJCM010000094">
    <property type="protein sequence ID" value="KAJ7030121.1"/>
    <property type="molecule type" value="Genomic_DNA"/>
</dbReference>
<keyword evidence="3" id="KW-1185">Reference proteome</keyword>
<dbReference type="Proteomes" id="UP001218188">
    <property type="component" value="Unassembled WGS sequence"/>
</dbReference>
<sequence>MPTQVQQPPPDLPHDAHTKHANALHRDALLQALGSILAPKRPLMNTRSSSASTVDSSRSSSGTASPAHGGHPVLSHIPSGLHSPALPPPPPHSTPVPHPHPHAHPHSPLGESSFVPDADADVAPAQDAPAPAAADSPAASTAAARAKFINSLKSKNGAWDALIHGSFS</sequence>
<evidence type="ECO:0000256" key="1">
    <source>
        <dbReference type="SAM" id="MobiDB-lite"/>
    </source>
</evidence>
<organism evidence="2 3">
    <name type="scientific">Mycena alexandri</name>
    <dbReference type="NCBI Taxonomy" id="1745969"/>
    <lineage>
        <taxon>Eukaryota</taxon>
        <taxon>Fungi</taxon>
        <taxon>Dikarya</taxon>
        <taxon>Basidiomycota</taxon>
        <taxon>Agaricomycotina</taxon>
        <taxon>Agaricomycetes</taxon>
        <taxon>Agaricomycetidae</taxon>
        <taxon>Agaricales</taxon>
        <taxon>Marasmiineae</taxon>
        <taxon>Mycenaceae</taxon>
        <taxon>Mycena</taxon>
    </lineage>
</organism>
<accession>A0AAD6SLG4</accession>
<comment type="caution">
    <text evidence="2">The sequence shown here is derived from an EMBL/GenBank/DDBJ whole genome shotgun (WGS) entry which is preliminary data.</text>
</comment>
<proteinExistence type="predicted"/>
<gene>
    <name evidence="2" type="ORF">C8F04DRAFT_738789</name>
</gene>
<feature type="region of interest" description="Disordered" evidence="1">
    <location>
        <begin position="1"/>
        <end position="26"/>
    </location>
</feature>